<dbReference type="Pfam" id="PF00445">
    <property type="entry name" value="Ribonuclease_T2"/>
    <property type="match status" value="1"/>
</dbReference>
<keyword evidence="4" id="KW-0378">Hydrolase</keyword>
<dbReference type="Gene3D" id="3.90.730.10">
    <property type="entry name" value="Ribonuclease T2-like"/>
    <property type="match status" value="2"/>
</dbReference>
<evidence type="ECO:0000313" key="5">
    <source>
        <dbReference type="Proteomes" id="UP000236161"/>
    </source>
</evidence>
<dbReference type="PANTHER" id="PTHR11240">
    <property type="entry name" value="RIBONUCLEASE T2"/>
    <property type="match status" value="1"/>
</dbReference>
<gene>
    <name evidence="4" type="primary">RNS3</name>
    <name evidence="4" type="ORF">AXF42_Ash012167</name>
</gene>
<organism evidence="4 5">
    <name type="scientific">Apostasia shenzhenica</name>
    <dbReference type="NCBI Taxonomy" id="1088818"/>
    <lineage>
        <taxon>Eukaryota</taxon>
        <taxon>Viridiplantae</taxon>
        <taxon>Streptophyta</taxon>
        <taxon>Embryophyta</taxon>
        <taxon>Tracheophyta</taxon>
        <taxon>Spermatophyta</taxon>
        <taxon>Magnoliopsida</taxon>
        <taxon>Liliopsida</taxon>
        <taxon>Asparagales</taxon>
        <taxon>Orchidaceae</taxon>
        <taxon>Apostasioideae</taxon>
        <taxon>Apostasia</taxon>
    </lineage>
</organism>
<evidence type="ECO:0000256" key="1">
    <source>
        <dbReference type="ARBA" id="ARBA00007469"/>
    </source>
</evidence>
<evidence type="ECO:0000256" key="3">
    <source>
        <dbReference type="SAM" id="SignalP"/>
    </source>
</evidence>
<dbReference type="EC" id="3.1.27.1" evidence="4"/>
<dbReference type="SUPFAM" id="SSF55895">
    <property type="entry name" value="Ribonuclease Rh-like"/>
    <property type="match status" value="1"/>
</dbReference>
<reference evidence="4 5" key="1">
    <citation type="journal article" date="2017" name="Nature">
        <title>The Apostasia genome and the evolution of orchids.</title>
        <authorList>
            <person name="Zhang G.Q."/>
            <person name="Liu K.W."/>
            <person name="Li Z."/>
            <person name="Lohaus R."/>
            <person name="Hsiao Y.Y."/>
            <person name="Niu S.C."/>
            <person name="Wang J.Y."/>
            <person name="Lin Y.C."/>
            <person name="Xu Q."/>
            <person name="Chen L.J."/>
            <person name="Yoshida K."/>
            <person name="Fujiwara S."/>
            <person name="Wang Z.W."/>
            <person name="Zhang Y.Q."/>
            <person name="Mitsuda N."/>
            <person name="Wang M."/>
            <person name="Liu G.H."/>
            <person name="Pecoraro L."/>
            <person name="Huang H.X."/>
            <person name="Xiao X.J."/>
            <person name="Lin M."/>
            <person name="Wu X.Y."/>
            <person name="Wu W.L."/>
            <person name="Chen Y.Y."/>
            <person name="Chang S.B."/>
            <person name="Sakamoto S."/>
            <person name="Ohme-Takagi M."/>
            <person name="Yagi M."/>
            <person name="Zeng S.J."/>
            <person name="Shen C.Y."/>
            <person name="Yeh C.M."/>
            <person name="Luo Y.B."/>
            <person name="Tsai W.C."/>
            <person name="Van de Peer Y."/>
            <person name="Liu Z.J."/>
        </authorList>
    </citation>
    <scope>NUCLEOTIDE SEQUENCE [LARGE SCALE GENOMIC DNA]</scope>
    <source>
        <strain evidence="5">cv. Shenzhen</strain>
        <tissue evidence="4">Stem</tissue>
    </source>
</reference>
<sequence length="164" mass="19061">MRSRAVFFFFLGITLLASLCDVAAKDFDFYYFILMLSNISSELEAHWANIRCPSNNGRSNWQTKWRNYGVCSDLNEKEYFRGLELKAKVDDIKNVINASIDAEPLIKCSKGPFKTLQLFEVYICIAHDGWTIIDCPVKQKFTCNNEILFHPYKSWMLKDTTKAF</sequence>
<dbReference type="GO" id="GO:0033897">
    <property type="term" value="F:ribonuclease T2 activity"/>
    <property type="evidence" value="ECO:0007669"/>
    <property type="project" value="InterPro"/>
</dbReference>
<dbReference type="GO" id="GO:0006401">
    <property type="term" value="P:RNA catabolic process"/>
    <property type="evidence" value="ECO:0007669"/>
    <property type="project" value="TreeGrafter"/>
</dbReference>
<protein>
    <submittedName>
        <fullName evidence="4">Ribonuclease 3</fullName>
        <ecNumber evidence="4">3.1.27.1</ecNumber>
    </submittedName>
</protein>
<feature type="signal peptide" evidence="3">
    <location>
        <begin position="1"/>
        <end position="24"/>
    </location>
</feature>
<evidence type="ECO:0000313" key="4">
    <source>
        <dbReference type="EMBL" id="PKA62581.1"/>
    </source>
</evidence>
<dbReference type="EMBL" id="KZ451916">
    <property type="protein sequence ID" value="PKA62581.1"/>
    <property type="molecule type" value="Genomic_DNA"/>
</dbReference>
<accession>A0A2I0B472</accession>
<keyword evidence="3" id="KW-0732">Signal</keyword>
<dbReference type="GO" id="GO:0003723">
    <property type="term" value="F:RNA binding"/>
    <property type="evidence" value="ECO:0007669"/>
    <property type="project" value="InterPro"/>
</dbReference>
<name>A0A2I0B472_9ASPA</name>
<dbReference type="AlphaFoldDB" id="A0A2I0B472"/>
<dbReference type="Proteomes" id="UP000236161">
    <property type="component" value="Unassembled WGS sequence"/>
</dbReference>
<feature type="chain" id="PRO_5014176252" evidence="3">
    <location>
        <begin position="25"/>
        <end position="164"/>
    </location>
</feature>
<comment type="similarity">
    <text evidence="1 2">Belongs to the RNase T2 family.</text>
</comment>
<keyword evidence="5" id="KW-1185">Reference proteome</keyword>
<dbReference type="GO" id="GO:0016787">
    <property type="term" value="F:hydrolase activity"/>
    <property type="evidence" value="ECO:0007669"/>
    <property type="project" value="UniProtKB-KW"/>
</dbReference>
<evidence type="ECO:0000256" key="2">
    <source>
        <dbReference type="RuleBase" id="RU004328"/>
    </source>
</evidence>
<dbReference type="OrthoDB" id="435754at2759"/>
<dbReference type="PANTHER" id="PTHR11240:SF57">
    <property type="entry name" value="OS09G0538000 PROTEIN"/>
    <property type="match status" value="1"/>
</dbReference>
<dbReference type="InterPro" id="IPR036430">
    <property type="entry name" value="RNase_T2-like_sf"/>
</dbReference>
<dbReference type="GO" id="GO:0005576">
    <property type="term" value="C:extracellular region"/>
    <property type="evidence" value="ECO:0007669"/>
    <property type="project" value="TreeGrafter"/>
</dbReference>
<dbReference type="InterPro" id="IPR001568">
    <property type="entry name" value="RNase_T2-like"/>
</dbReference>
<dbReference type="STRING" id="1088818.A0A2I0B472"/>
<proteinExistence type="inferred from homology"/>